<dbReference type="KEGG" id="nei:BG910_04140"/>
<dbReference type="EMBL" id="CP022278">
    <property type="protein sequence ID" value="ASK27040.1"/>
    <property type="molecule type" value="Genomic_DNA"/>
</dbReference>
<dbReference type="PANTHER" id="PTHR12428:SF65">
    <property type="entry name" value="CYTOCHROME C OXIDASE ASSEMBLY PROTEIN COX18, MITOCHONDRIAL"/>
    <property type="match status" value="1"/>
</dbReference>
<evidence type="ECO:0000256" key="12">
    <source>
        <dbReference type="ARBA" id="ARBA00033342"/>
    </source>
</evidence>
<evidence type="ECO:0000256" key="7">
    <source>
        <dbReference type="ARBA" id="ARBA00022927"/>
    </source>
</evidence>
<protein>
    <recommendedName>
        <fullName evidence="3 13">Membrane protein insertase YidC</fullName>
    </recommendedName>
    <alternativeName>
        <fullName evidence="12 13">Foldase YidC</fullName>
    </alternativeName>
    <alternativeName>
        <fullName evidence="11 13">Membrane integrase YidC</fullName>
    </alternativeName>
    <alternativeName>
        <fullName evidence="13">Membrane protein YidC</fullName>
    </alternativeName>
</protein>
<dbReference type="GO" id="GO:0015031">
    <property type="term" value="P:protein transport"/>
    <property type="evidence" value="ECO:0007669"/>
    <property type="project" value="UniProtKB-KW"/>
</dbReference>
<evidence type="ECO:0000256" key="3">
    <source>
        <dbReference type="ARBA" id="ARBA00015325"/>
    </source>
</evidence>
<evidence type="ECO:0000256" key="10">
    <source>
        <dbReference type="ARBA" id="ARBA00023186"/>
    </source>
</evidence>
<gene>
    <name evidence="13" type="primary">yidC</name>
    <name evidence="16" type="ORF">BG910_04140</name>
</gene>
<dbReference type="RefSeq" id="WP_089035758.1">
    <property type="nucleotide sequence ID" value="NZ_CP022278.1"/>
</dbReference>
<dbReference type="Pfam" id="PF02096">
    <property type="entry name" value="60KD_IMP"/>
    <property type="match status" value="1"/>
</dbReference>
<dbReference type="GO" id="GO:0032977">
    <property type="term" value="F:membrane insertase activity"/>
    <property type="evidence" value="ECO:0007669"/>
    <property type="project" value="InterPro"/>
</dbReference>
<keyword evidence="6 13" id="KW-0812">Transmembrane</keyword>
<feature type="transmembrane region" description="Helical" evidence="13">
    <location>
        <begin position="469"/>
        <end position="486"/>
    </location>
</feature>
<dbReference type="GO" id="GO:0005886">
    <property type="term" value="C:plasma membrane"/>
    <property type="evidence" value="ECO:0007669"/>
    <property type="project" value="UniProtKB-SubCell"/>
</dbReference>
<feature type="domain" description="Membrane insertase YidC N-terminal" evidence="15">
    <location>
        <begin position="60"/>
        <end position="348"/>
    </location>
</feature>
<dbReference type="InterPro" id="IPR028053">
    <property type="entry name" value="Membr_insert_YidC_N"/>
</dbReference>
<dbReference type="InterPro" id="IPR047196">
    <property type="entry name" value="YidC_ALB_C"/>
</dbReference>
<dbReference type="Pfam" id="PF14849">
    <property type="entry name" value="YidC_periplas"/>
    <property type="match status" value="1"/>
</dbReference>
<dbReference type="Proteomes" id="UP000198238">
    <property type="component" value="Chromosome"/>
</dbReference>
<evidence type="ECO:0000256" key="4">
    <source>
        <dbReference type="ARBA" id="ARBA00022448"/>
    </source>
</evidence>
<feature type="transmembrane region" description="Helical" evidence="13">
    <location>
        <begin position="498"/>
        <end position="523"/>
    </location>
</feature>
<comment type="subunit">
    <text evidence="13">Interacts with the Sec translocase complex via SecD. Specifically interacts with transmembrane segments of nascent integral membrane proteins during membrane integration.</text>
</comment>
<feature type="transmembrane region" description="Helical" evidence="13">
    <location>
        <begin position="359"/>
        <end position="379"/>
    </location>
</feature>
<dbReference type="Gene3D" id="2.70.98.90">
    <property type="match status" value="1"/>
</dbReference>
<evidence type="ECO:0000259" key="14">
    <source>
        <dbReference type="Pfam" id="PF02096"/>
    </source>
</evidence>
<dbReference type="CDD" id="cd19961">
    <property type="entry name" value="EcYidC-like_peri"/>
    <property type="match status" value="1"/>
</dbReference>
<comment type="similarity">
    <text evidence="2 13">Belongs to the OXA1/ALB3/YidC family. Type 1 subfamily.</text>
</comment>
<keyword evidence="7 13" id="KW-0653">Protein transport</keyword>
<evidence type="ECO:0000313" key="17">
    <source>
        <dbReference type="Proteomes" id="UP000198238"/>
    </source>
</evidence>
<comment type="subcellular location">
    <subcellularLocation>
        <location evidence="1">Cell inner membrane</location>
        <topology evidence="1">Multi-pass membrane protein</topology>
    </subcellularLocation>
    <subcellularLocation>
        <location evidence="13">Cell membrane</location>
        <topology evidence="13">Multi-pass membrane protein</topology>
    </subcellularLocation>
</comment>
<evidence type="ECO:0000256" key="5">
    <source>
        <dbReference type="ARBA" id="ARBA00022475"/>
    </source>
</evidence>
<evidence type="ECO:0000256" key="1">
    <source>
        <dbReference type="ARBA" id="ARBA00004429"/>
    </source>
</evidence>
<evidence type="ECO:0000259" key="15">
    <source>
        <dbReference type="Pfam" id="PF14849"/>
    </source>
</evidence>
<dbReference type="CDD" id="cd20070">
    <property type="entry name" value="5TM_YidC_Alb3"/>
    <property type="match status" value="1"/>
</dbReference>
<keyword evidence="17" id="KW-1185">Reference proteome</keyword>
<dbReference type="InterPro" id="IPR028055">
    <property type="entry name" value="YidC/Oxa/ALB_C"/>
</dbReference>
<evidence type="ECO:0000313" key="16">
    <source>
        <dbReference type="EMBL" id="ASK27040.1"/>
    </source>
</evidence>
<dbReference type="InterPro" id="IPR019998">
    <property type="entry name" value="Membr_insert_YidC"/>
</dbReference>
<dbReference type="PRINTS" id="PR00701">
    <property type="entry name" value="60KDINNERMP"/>
</dbReference>
<evidence type="ECO:0000256" key="11">
    <source>
        <dbReference type="ARBA" id="ARBA00033245"/>
    </source>
</evidence>
<dbReference type="PANTHER" id="PTHR12428">
    <property type="entry name" value="OXA1"/>
    <property type="match status" value="1"/>
</dbReference>
<reference evidence="16 17" key="1">
    <citation type="submission" date="2017-06" db="EMBL/GenBank/DDBJ databases">
        <title>Neisseria chenwenguii sp. nov., isolated from the intestinal contents of Tibetan Plateau Pika in Yushu, Qinghai Province, China.</title>
        <authorList>
            <person name="Zhang G."/>
        </authorList>
    </citation>
    <scope>NUCLEOTIDE SEQUENCE [LARGE SCALE GENOMIC DNA]</scope>
    <source>
        <strain evidence="16 17">10023</strain>
    </source>
</reference>
<evidence type="ECO:0000256" key="2">
    <source>
        <dbReference type="ARBA" id="ARBA00010527"/>
    </source>
</evidence>
<dbReference type="HAMAP" id="MF_01810">
    <property type="entry name" value="YidC_type1"/>
    <property type="match status" value="1"/>
</dbReference>
<evidence type="ECO:0000256" key="6">
    <source>
        <dbReference type="ARBA" id="ARBA00022692"/>
    </source>
</evidence>
<name>A0A220S0M8_9NEIS</name>
<keyword evidence="5 13" id="KW-1003">Cell membrane</keyword>
<feature type="transmembrane region" description="Helical" evidence="13">
    <location>
        <begin position="422"/>
        <end position="449"/>
    </location>
</feature>
<dbReference type="NCBIfam" id="TIGR03593">
    <property type="entry name" value="yidC_nterm"/>
    <property type="match status" value="1"/>
</dbReference>
<evidence type="ECO:0000256" key="13">
    <source>
        <dbReference type="HAMAP-Rule" id="MF_01810"/>
    </source>
</evidence>
<accession>A0A220S0M8</accession>
<feature type="domain" description="Membrane insertase YidC/Oxa/ALB C-terminal" evidence="14">
    <location>
        <begin position="359"/>
        <end position="537"/>
    </location>
</feature>
<evidence type="ECO:0000256" key="9">
    <source>
        <dbReference type="ARBA" id="ARBA00023136"/>
    </source>
</evidence>
<dbReference type="AlphaFoldDB" id="A0A220S0M8"/>
<keyword evidence="4 13" id="KW-0813">Transport</keyword>
<dbReference type="InterPro" id="IPR038221">
    <property type="entry name" value="YidC_periplasmic_sf"/>
</dbReference>
<comment type="function">
    <text evidence="13">Required for the insertion and/or proper folding and/or complex formation of integral membrane proteins into the membrane. Involved in integration of membrane proteins that insert both dependently and independently of the Sec translocase complex, as well as at least some lipoproteins. Aids folding of multispanning membrane proteins.</text>
</comment>
<dbReference type="PRINTS" id="PR01900">
    <property type="entry name" value="YIDCPROTEIN"/>
</dbReference>
<dbReference type="NCBIfam" id="NF002352">
    <property type="entry name" value="PRK01318.1-3"/>
    <property type="match status" value="1"/>
</dbReference>
<organism evidence="16 17">
    <name type="scientific">Neisseria chenwenguii</name>
    <dbReference type="NCBI Taxonomy" id="1853278"/>
    <lineage>
        <taxon>Bacteria</taxon>
        <taxon>Pseudomonadati</taxon>
        <taxon>Pseudomonadota</taxon>
        <taxon>Betaproteobacteria</taxon>
        <taxon>Neisseriales</taxon>
        <taxon>Neisseriaceae</taxon>
        <taxon>Neisseria</taxon>
    </lineage>
</organism>
<evidence type="ECO:0000256" key="8">
    <source>
        <dbReference type="ARBA" id="ARBA00022989"/>
    </source>
</evidence>
<proteinExistence type="inferred from homology"/>
<dbReference type="NCBIfam" id="TIGR03592">
    <property type="entry name" value="yidC_oxa1_cterm"/>
    <property type="match status" value="1"/>
</dbReference>
<sequence>MDFKRLMAFFAIALAILMGWEKLFPSPKPAQQAQQQAAQRQQAAAATAKAEAALAPAAPITVMTDTVKAVIDEKSGDLRRLTLLKYEANGDGNKPFVLFNDSKEYTYVAQSELLDAQGNNILQGVAFTSPQKQYTLNGDKVEVRLTAPETKGLKIDKVYTFTKGSYLVNVRFDVNNAGAQPANLTADYRIVRDGSKPEGQGYFTQSYVGPVVYTPEGEFQKVQFSDLDSDAKSGKNEADYVRKTHTGWLGMIEHHFMSTWILQPKGAQQSVCAAGDCRIDIKRRGDNLYSAAVSVPMAAVPNGGKGTMSVNLYAGPQTTSVIADVADNLQLAKDYGKVHWFASPLFWLLNQLHNLIGNWGWAIVALTCIVKAVLFPLTNASYRSMAKMRAVAPKLEALKAKYGDDRMALQQAMMQMYKDEKINPLGGCLPMLLQIPVFIGLYWALFASVELRQAPWLGWITDLSRTDPYYILPLIMAVTMIAQTYLNPPPTDPMQAKMMKIMPIVFSVMFFFFPAGLVLYWVVNNLLTIAQQWYINKSIEKQRAQGEVVS</sequence>
<keyword evidence="9 13" id="KW-0472">Membrane</keyword>
<dbReference type="InterPro" id="IPR001708">
    <property type="entry name" value="YidC/ALB3/OXA1/COX18"/>
</dbReference>
<keyword evidence="10 13" id="KW-0143">Chaperone</keyword>
<dbReference type="GO" id="GO:0051205">
    <property type="term" value="P:protein insertion into membrane"/>
    <property type="evidence" value="ECO:0007669"/>
    <property type="project" value="TreeGrafter"/>
</dbReference>
<keyword evidence="8 13" id="KW-1133">Transmembrane helix</keyword>